<protein>
    <submittedName>
        <fullName evidence="2">Uncharacterized protein</fullName>
    </submittedName>
</protein>
<dbReference type="RefSeq" id="WP_245757095.1">
    <property type="nucleotide sequence ID" value="NZ_FNON01000001.1"/>
</dbReference>
<dbReference type="AlphaFoldDB" id="A0A1H2SRH5"/>
<gene>
    <name evidence="2" type="ORF">SAMN05421504_101317</name>
</gene>
<dbReference type="STRING" id="589385.SAMN05421504_101317"/>
<accession>A0A1H2SRH5</accession>
<dbReference type="EMBL" id="FNON01000001">
    <property type="protein sequence ID" value="SDW34263.1"/>
    <property type="molecule type" value="Genomic_DNA"/>
</dbReference>
<evidence type="ECO:0000256" key="1">
    <source>
        <dbReference type="SAM" id="SignalP"/>
    </source>
</evidence>
<organism evidence="2 3">
    <name type="scientific">Amycolatopsis xylanica</name>
    <dbReference type="NCBI Taxonomy" id="589385"/>
    <lineage>
        <taxon>Bacteria</taxon>
        <taxon>Bacillati</taxon>
        <taxon>Actinomycetota</taxon>
        <taxon>Actinomycetes</taxon>
        <taxon>Pseudonocardiales</taxon>
        <taxon>Pseudonocardiaceae</taxon>
        <taxon>Amycolatopsis</taxon>
    </lineage>
</organism>
<evidence type="ECO:0000313" key="3">
    <source>
        <dbReference type="Proteomes" id="UP000199515"/>
    </source>
</evidence>
<proteinExistence type="predicted"/>
<reference evidence="2 3" key="1">
    <citation type="submission" date="2016-10" db="EMBL/GenBank/DDBJ databases">
        <authorList>
            <person name="de Groot N.N."/>
        </authorList>
    </citation>
    <scope>NUCLEOTIDE SEQUENCE [LARGE SCALE GENOMIC DNA]</scope>
    <source>
        <strain evidence="2 3">CPCC 202699</strain>
    </source>
</reference>
<sequence length="84" mass="9236">MTKIVKQALMIAAAVSLLGAPLASAVETRDFRGDGDSSFGPEFALMYARWDAQGKSDAAGFTDCYEAEKHVWAYSAWVIRRCTR</sequence>
<keyword evidence="3" id="KW-1185">Reference proteome</keyword>
<feature type="chain" id="PRO_5011633164" evidence="1">
    <location>
        <begin position="26"/>
        <end position="84"/>
    </location>
</feature>
<dbReference type="Proteomes" id="UP000199515">
    <property type="component" value="Unassembled WGS sequence"/>
</dbReference>
<evidence type="ECO:0000313" key="2">
    <source>
        <dbReference type="EMBL" id="SDW34263.1"/>
    </source>
</evidence>
<keyword evidence="1" id="KW-0732">Signal</keyword>
<name>A0A1H2SRH5_9PSEU</name>
<feature type="signal peptide" evidence="1">
    <location>
        <begin position="1"/>
        <end position="25"/>
    </location>
</feature>